<gene>
    <name evidence="2" type="ORF">N0D28_00780</name>
</gene>
<evidence type="ECO:0000256" key="1">
    <source>
        <dbReference type="SAM" id="SignalP"/>
    </source>
</evidence>
<dbReference type="RefSeq" id="WP_260560520.1">
    <property type="nucleotide sequence ID" value="NZ_BAABEC010000077.1"/>
</dbReference>
<protein>
    <submittedName>
        <fullName evidence="2">DUF6006 family protein</fullName>
    </submittedName>
</protein>
<organism evidence="2 3">
    <name type="scientific">Deinococcus rubellus</name>
    <dbReference type="NCBI Taxonomy" id="1889240"/>
    <lineage>
        <taxon>Bacteria</taxon>
        <taxon>Thermotogati</taxon>
        <taxon>Deinococcota</taxon>
        <taxon>Deinococci</taxon>
        <taxon>Deinococcales</taxon>
        <taxon>Deinococcaceae</taxon>
        <taxon>Deinococcus</taxon>
    </lineage>
</organism>
<dbReference type="Pfam" id="PF19469">
    <property type="entry name" value="DUF6006"/>
    <property type="match status" value="1"/>
</dbReference>
<accession>A0ABY5YGN5</accession>
<keyword evidence="1" id="KW-0732">Signal</keyword>
<name>A0ABY5YGN5_9DEIO</name>
<proteinExistence type="predicted"/>
<dbReference type="Proteomes" id="UP001060261">
    <property type="component" value="Chromosome"/>
</dbReference>
<sequence length="133" mass="14541">MKRTLIALALLTVTATSHASQVASAWYFGNWSCVIDHRAARMVWQVVDDPQTSCSGNVCSSSSGVAVRGWFKDGSGPWVKLVNRSASGSDLRFTYTGDNTRWFLRYDPNTGVATGNTIWRGNTYPLQCSQGQG</sequence>
<dbReference type="InterPro" id="IPR046048">
    <property type="entry name" value="DUF6006"/>
</dbReference>
<reference evidence="2" key="1">
    <citation type="submission" date="2022-09" db="EMBL/GenBank/DDBJ databases">
        <title>genome sequence of Deinococcus rubellus.</title>
        <authorList>
            <person name="Srinivasan S."/>
        </authorList>
    </citation>
    <scope>NUCLEOTIDE SEQUENCE</scope>
    <source>
        <strain evidence="2">Ant6</strain>
    </source>
</reference>
<feature type="signal peptide" evidence="1">
    <location>
        <begin position="1"/>
        <end position="19"/>
    </location>
</feature>
<dbReference type="EMBL" id="CP104213">
    <property type="protein sequence ID" value="UWX64245.1"/>
    <property type="molecule type" value="Genomic_DNA"/>
</dbReference>
<feature type="chain" id="PRO_5046289313" evidence="1">
    <location>
        <begin position="20"/>
        <end position="133"/>
    </location>
</feature>
<evidence type="ECO:0000313" key="2">
    <source>
        <dbReference type="EMBL" id="UWX64245.1"/>
    </source>
</evidence>
<keyword evidence="3" id="KW-1185">Reference proteome</keyword>
<evidence type="ECO:0000313" key="3">
    <source>
        <dbReference type="Proteomes" id="UP001060261"/>
    </source>
</evidence>